<reference evidence="3" key="1">
    <citation type="submission" date="2021-04" db="EMBL/GenBank/DDBJ databases">
        <authorList>
            <consortium name="Molecular Ecology Group"/>
        </authorList>
    </citation>
    <scope>NUCLEOTIDE SEQUENCE</scope>
</reference>
<dbReference type="OrthoDB" id="6139802at2759"/>
<comment type="caution">
    <text evidence="3">The sequence shown here is derived from an EMBL/GenBank/DDBJ whole genome shotgun (WGS) entry which is preliminary data.</text>
</comment>
<feature type="chain" id="PRO_5035880443" evidence="2">
    <location>
        <begin position="27"/>
        <end position="457"/>
    </location>
</feature>
<organism evidence="3 4">
    <name type="scientific">Candidula unifasciata</name>
    <dbReference type="NCBI Taxonomy" id="100452"/>
    <lineage>
        <taxon>Eukaryota</taxon>
        <taxon>Metazoa</taxon>
        <taxon>Spiralia</taxon>
        <taxon>Lophotrochozoa</taxon>
        <taxon>Mollusca</taxon>
        <taxon>Gastropoda</taxon>
        <taxon>Heterobranchia</taxon>
        <taxon>Euthyneura</taxon>
        <taxon>Panpulmonata</taxon>
        <taxon>Eupulmonata</taxon>
        <taxon>Stylommatophora</taxon>
        <taxon>Helicina</taxon>
        <taxon>Helicoidea</taxon>
        <taxon>Geomitridae</taxon>
        <taxon>Candidula</taxon>
    </lineage>
</organism>
<evidence type="ECO:0000313" key="4">
    <source>
        <dbReference type="Proteomes" id="UP000678393"/>
    </source>
</evidence>
<accession>A0A8S4A985</accession>
<feature type="region of interest" description="Disordered" evidence="1">
    <location>
        <begin position="28"/>
        <end position="91"/>
    </location>
</feature>
<protein>
    <submittedName>
        <fullName evidence="3">Uncharacterized protein</fullName>
    </submittedName>
</protein>
<dbReference type="EMBL" id="CAJHNH020008390">
    <property type="protein sequence ID" value="CAG5135516.1"/>
    <property type="molecule type" value="Genomic_DNA"/>
</dbReference>
<proteinExistence type="predicted"/>
<dbReference type="Proteomes" id="UP000678393">
    <property type="component" value="Unassembled WGS sequence"/>
</dbReference>
<gene>
    <name evidence="3" type="ORF">CUNI_LOCUS21074</name>
</gene>
<name>A0A8S4A985_9EUPU</name>
<feature type="signal peptide" evidence="2">
    <location>
        <begin position="1"/>
        <end position="26"/>
    </location>
</feature>
<keyword evidence="4" id="KW-1185">Reference proteome</keyword>
<keyword evidence="2" id="KW-0732">Signal</keyword>
<evidence type="ECO:0000313" key="3">
    <source>
        <dbReference type="EMBL" id="CAG5135516.1"/>
    </source>
</evidence>
<sequence>MEKTCPTRVVVCAAVAALTLAWLTTAQPPAAQPQTPGGQPQTPGFQPQTPGVQPQTPGGQPQTPGLQPQTPGLQPQTPGDQPQTPGAQPQAACSARFEAAVTPKCFDASGVNFTGIIYLLSGNRSGSIPTGYTHQSFVQFICGQEKQDTIIPCVLAQMQEHNTSQCTAEDRAVLFGRGGQLLAFLESICGQPCEQDSTQSLVQCYAAINVNPEHILSQNASIVEDKYTIVGKNDTEFDNFCRNRQKLFSCLGPLSSMCPGLLQRLYLIGIDLQAMETVSGVLCSDKQGYLKGLTCASTPSPDMAQCSQVTGTNMRAAVQGRFQTGSIVPSKYMENLCKTKLTQMACELPAYGKSCDPDAVAVRTSVECGMLPKPCRENAQFQSDYNAVCQKVTTQTPIQVVRPTQGQPGIMPGGGPIPSATSPTVATGKSRSSSADYLRLSTAAFVVTSGVLLLVFT</sequence>
<evidence type="ECO:0000256" key="2">
    <source>
        <dbReference type="SAM" id="SignalP"/>
    </source>
</evidence>
<dbReference type="AlphaFoldDB" id="A0A8S4A985"/>
<evidence type="ECO:0000256" key="1">
    <source>
        <dbReference type="SAM" id="MobiDB-lite"/>
    </source>
</evidence>